<dbReference type="Proteomes" id="UP001374599">
    <property type="component" value="Unassembled WGS sequence"/>
</dbReference>
<proteinExistence type="predicted"/>
<evidence type="ECO:0000313" key="1">
    <source>
        <dbReference type="EMBL" id="GMQ63598.1"/>
    </source>
</evidence>
<name>A0ACB5UNX5_9FIRM</name>
<accession>A0ACB5UNX5</accession>
<sequence length="201" mass="23872">MPRAFSEEELKTIKAQLLQKGKMLFERYGYKKFGIRDLTSEVGIANGMFYKFFESKEKLFFEIINIEKKKLRKKILSEVMINKDNPIKALKNFYYVIVKELYENSLMNTILLKKEYDFITENMSSNELINEREKSLDPILELVDYWKSENLIKDVDTDIIIGAVRSLVYLNFHKEEIGIDKYDQIVEFLLDRICEYVNVEG</sequence>
<comment type="caution">
    <text evidence="1">The sequence shown here is derived from an EMBL/GenBank/DDBJ whole genome shotgun (WGS) entry which is preliminary data.</text>
</comment>
<dbReference type="EMBL" id="BTPU01000047">
    <property type="protein sequence ID" value="GMQ63598.1"/>
    <property type="molecule type" value="Genomic_DNA"/>
</dbReference>
<reference evidence="1" key="1">
    <citation type="submission" date="2023-09" db="EMBL/GenBank/DDBJ databases">
        <title>Vallitalea sediminicola and Vallitalea maricola sp. nov., anaerobic bacteria isolated from marine sediment.</title>
        <authorList>
            <person name="Hirano S."/>
            <person name="Maeda A."/>
            <person name="Terahara T."/>
            <person name="Mori K."/>
            <person name="Hamada M."/>
            <person name="Matsumoto R."/>
            <person name="Kobayashi T."/>
        </authorList>
    </citation>
    <scope>NUCLEOTIDE SEQUENCE</scope>
    <source>
        <strain evidence="1">AN17-2</strain>
    </source>
</reference>
<protein>
    <submittedName>
        <fullName evidence="1">TetR/AcrR family transcriptional regulator</fullName>
    </submittedName>
</protein>
<keyword evidence="2" id="KW-1185">Reference proteome</keyword>
<evidence type="ECO:0000313" key="2">
    <source>
        <dbReference type="Proteomes" id="UP001374599"/>
    </source>
</evidence>
<gene>
    <name evidence="1" type="ORF">AN2V17_28320</name>
</gene>
<organism evidence="1 2">
    <name type="scientific">Vallitalea maricola</name>
    <dbReference type="NCBI Taxonomy" id="3074433"/>
    <lineage>
        <taxon>Bacteria</taxon>
        <taxon>Bacillati</taxon>
        <taxon>Bacillota</taxon>
        <taxon>Clostridia</taxon>
        <taxon>Lachnospirales</taxon>
        <taxon>Vallitaleaceae</taxon>
        <taxon>Vallitalea</taxon>
    </lineage>
</organism>